<accession>A0A8J8KGR9</accession>
<dbReference type="Proteomes" id="UP000728647">
    <property type="component" value="Unassembled WGS sequence"/>
</dbReference>
<dbReference type="Pfam" id="PF04007">
    <property type="entry name" value="DUF354"/>
    <property type="match status" value="1"/>
</dbReference>
<dbReference type="PANTHER" id="PTHR39662:SF1">
    <property type="entry name" value="DUF354 DOMAIN-CONTAINING PROTEIN"/>
    <property type="match status" value="1"/>
</dbReference>
<feature type="region of interest" description="Disordered" evidence="1">
    <location>
        <begin position="345"/>
        <end position="374"/>
    </location>
</feature>
<evidence type="ECO:0000313" key="2">
    <source>
        <dbReference type="EMBL" id="NUB92801.1"/>
    </source>
</evidence>
<organism evidence="2 3">
    <name type="scientific">Haloterrigena gelatinilytica</name>
    <dbReference type="NCBI Taxonomy" id="2741724"/>
    <lineage>
        <taxon>Archaea</taxon>
        <taxon>Methanobacteriati</taxon>
        <taxon>Methanobacteriota</taxon>
        <taxon>Stenosarchaea group</taxon>
        <taxon>Halobacteria</taxon>
        <taxon>Halobacteriales</taxon>
        <taxon>Natrialbaceae</taxon>
        <taxon>Haloterrigena</taxon>
    </lineage>
</organism>
<feature type="compositionally biased region" description="Basic and acidic residues" evidence="1">
    <location>
        <begin position="357"/>
        <end position="374"/>
    </location>
</feature>
<dbReference type="OrthoDB" id="185087at2157"/>
<sequence length="374" mass="41147">MDIIITIQHAANVHLFKHVVRDLETAGHDVHVFGREKGVTGKLLDAYDIDHELLCGEPDGWLGLGLTQLRYEYRLLRRARAIEPDYIVSSHGIAATHVAKLVVAESHVYIDTETAINGGNRLTLPFADVLYTPDNFREGYGDGHVTYPGYHELAYLHPDRFEPDPSVLRRNDVDPDERYAVIRFGAWNGNHDVGKEGISPSARRRIVDVLADDGRVFVSDEGDGPLPDGTEPLPVPPAAFHHLLAFADVVVGEVATTTLEAGLLGTPTVRISPFAGADDMGKFDELEAYGLVRSFHTSSETDAIETLERIVSDPTADETWADRREAMLEEKIDVTAYVLSRLLADVDEPTPGAPAQAERESESDADERGEPVPQ</sequence>
<comment type="caution">
    <text evidence="2">The sequence shown here is derived from an EMBL/GenBank/DDBJ whole genome shotgun (WGS) entry which is preliminary data.</text>
</comment>
<dbReference type="EMBL" id="JABURA010000001">
    <property type="protein sequence ID" value="NUB92801.1"/>
    <property type="molecule type" value="Genomic_DNA"/>
</dbReference>
<dbReference type="RefSeq" id="WP_174702675.1">
    <property type="nucleotide sequence ID" value="NZ_JABURA010000001.1"/>
</dbReference>
<evidence type="ECO:0000313" key="3">
    <source>
        <dbReference type="Proteomes" id="UP000728647"/>
    </source>
</evidence>
<protein>
    <submittedName>
        <fullName evidence="2">DUF354 domain-containing protein</fullName>
    </submittedName>
</protein>
<reference evidence="2" key="1">
    <citation type="submission" date="2020-06" db="EMBL/GenBank/DDBJ databases">
        <title>Haloterrigena sp. nov., an extremely halophilic archaeon isolated from a saline sediment.</title>
        <authorList>
            <person name="Liu B.-B."/>
        </authorList>
    </citation>
    <scope>NUCLEOTIDE SEQUENCE</scope>
    <source>
        <strain evidence="2">SYSU A121-1</strain>
    </source>
</reference>
<name>A0A8J8KGR9_9EURY</name>
<evidence type="ECO:0000256" key="1">
    <source>
        <dbReference type="SAM" id="MobiDB-lite"/>
    </source>
</evidence>
<dbReference type="AlphaFoldDB" id="A0A8J8KGR9"/>
<proteinExistence type="predicted"/>
<gene>
    <name evidence="2" type="ORF">HT576_17485</name>
</gene>
<dbReference type="PIRSF" id="PIRSF005357">
    <property type="entry name" value="UCP005357"/>
    <property type="match status" value="1"/>
</dbReference>
<dbReference type="PANTHER" id="PTHR39662">
    <property type="entry name" value="DUF354 DOMAIN-CONTAINING PROTEIN-RELATED"/>
    <property type="match status" value="1"/>
</dbReference>
<dbReference type="SUPFAM" id="SSF53756">
    <property type="entry name" value="UDP-Glycosyltransferase/glycogen phosphorylase"/>
    <property type="match status" value="1"/>
</dbReference>
<dbReference type="InterPro" id="IPR007152">
    <property type="entry name" value="DUF354"/>
</dbReference>